<feature type="region of interest" description="Disordered" evidence="1">
    <location>
        <begin position="136"/>
        <end position="164"/>
    </location>
</feature>
<accession>A0A6J4T7Q5</accession>
<feature type="compositionally biased region" description="Low complexity" evidence="1">
    <location>
        <begin position="428"/>
        <end position="437"/>
    </location>
</feature>
<feature type="non-terminal residue" evidence="2">
    <location>
        <position position="1"/>
    </location>
</feature>
<feature type="region of interest" description="Disordered" evidence="1">
    <location>
        <begin position="451"/>
        <end position="480"/>
    </location>
</feature>
<feature type="non-terminal residue" evidence="2">
    <location>
        <position position="480"/>
    </location>
</feature>
<organism evidence="2">
    <name type="scientific">uncultured Solirubrobacteraceae bacterium</name>
    <dbReference type="NCBI Taxonomy" id="1162706"/>
    <lineage>
        <taxon>Bacteria</taxon>
        <taxon>Bacillati</taxon>
        <taxon>Actinomycetota</taxon>
        <taxon>Thermoleophilia</taxon>
        <taxon>Solirubrobacterales</taxon>
        <taxon>Solirubrobacteraceae</taxon>
        <taxon>environmental samples</taxon>
    </lineage>
</organism>
<feature type="compositionally biased region" description="Basic and acidic residues" evidence="1">
    <location>
        <begin position="398"/>
        <end position="407"/>
    </location>
</feature>
<feature type="region of interest" description="Disordered" evidence="1">
    <location>
        <begin position="252"/>
        <end position="283"/>
    </location>
</feature>
<name>A0A6J4T7Q5_9ACTN</name>
<feature type="region of interest" description="Disordered" evidence="1">
    <location>
        <begin position="300"/>
        <end position="439"/>
    </location>
</feature>
<protein>
    <submittedName>
        <fullName evidence="2">Uncharacterized protein</fullName>
    </submittedName>
</protein>
<feature type="compositionally biased region" description="Low complexity" evidence="1">
    <location>
        <begin position="1"/>
        <end position="26"/>
    </location>
</feature>
<feature type="region of interest" description="Disordered" evidence="1">
    <location>
        <begin position="185"/>
        <end position="209"/>
    </location>
</feature>
<sequence>DRRAPAPRGAAGRGARPAAAPVARPLPGRRRGTHAGAARRPRRRVECVQLPDRSPARARGSRGGRTRGGRRAGGAVRPGAGRAADRRGRRAAVPGAPGRRRQHREPSRAAVPRRGRGGARVRVAADAPRLAGPLAGRAGLAGARPGRRARPLRRAGDLLRGPRSVPRERPLLLRAVHAAVPPARARRRLDAAPGPSVPRCARGAGAGLRGRRLRRVRDAHAAAQPQGHLLQPVRGVLPGQLALLRPEHLRPLPRAGDAGGVRRARVDGAPARRRWRGGGARRALGGARADVLAVVVHRADRRPRGARRPAVEPAPGPRRRGRARGRRCGPGRARARGDQPERRLGRRARQGDERPLRPRGGRRAHGRRAARGRLGLRLVPAGLPARGGGLRPAGGRGVAHDSGDGRRGAGGSRPARLSRAARRDLHASRAGRAAGPRARVRARGVLRAGRSHAAVRGLPRGPADLGAARSGQRLRGTHAV</sequence>
<feature type="compositionally biased region" description="Basic residues" evidence="1">
    <location>
        <begin position="59"/>
        <end position="70"/>
    </location>
</feature>
<gene>
    <name evidence="2" type="ORF">AVDCRST_MAG53-3005</name>
</gene>
<evidence type="ECO:0000256" key="1">
    <source>
        <dbReference type="SAM" id="MobiDB-lite"/>
    </source>
</evidence>
<feature type="region of interest" description="Disordered" evidence="1">
    <location>
        <begin position="1"/>
        <end position="121"/>
    </location>
</feature>
<evidence type="ECO:0000313" key="2">
    <source>
        <dbReference type="EMBL" id="CAA9515546.1"/>
    </source>
</evidence>
<feature type="compositionally biased region" description="Basic residues" evidence="1">
    <location>
        <begin position="357"/>
        <end position="371"/>
    </location>
</feature>
<dbReference type="EMBL" id="CADCVR010000091">
    <property type="protein sequence ID" value="CAA9515546.1"/>
    <property type="molecule type" value="Genomic_DNA"/>
</dbReference>
<feature type="compositionally biased region" description="Gly residues" evidence="1">
    <location>
        <begin position="385"/>
        <end position="397"/>
    </location>
</feature>
<proteinExistence type="predicted"/>
<dbReference type="AlphaFoldDB" id="A0A6J4T7Q5"/>
<feature type="compositionally biased region" description="Basic residues" evidence="1">
    <location>
        <begin position="317"/>
        <end position="329"/>
    </location>
</feature>
<feature type="compositionally biased region" description="Basic and acidic residues" evidence="1">
    <location>
        <begin position="335"/>
        <end position="356"/>
    </location>
</feature>
<feature type="compositionally biased region" description="Basic residues" evidence="1">
    <location>
        <begin position="27"/>
        <end position="43"/>
    </location>
</feature>
<feature type="compositionally biased region" description="Low complexity" evidence="1">
    <location>
        <begin position="372"/>
        <end position="384"/>
    </location>
</feature>
<feature type="compositionally biased region" description="Low complexity" evidence="1">
    <location>
        <begin position="73"/>
        <end position="82"/>
    </location>
</feature>
<reference evidence="2" key="1">
    <citation type="submission" date="2020-02" db="EMBL/GenBank/DDBJ databases">
        <authorList>
            <person name="Meier V. D."/>
        </authorList>
    </citation>
    <scope>NUCLEOTIDE SEQUENCE</scope>
    <source>
        <strain evidence="2">AVDCRST_MAG53</strain>
    </source>
</reference>